<feature type="compositionally biased region" description="Acidic residues" evidence="10">
    <location>
        <begin position="336"/>
        <end position="345"/>
    </location>
</feature>
<feature type="region of interest" description="Disordered" evidence="10">
    <location>
        <begin position="399"/>
        <end position="501"/>
    </location>
</feature>
<dbReference type="GO" id="GO:0050684">
    <property type="term" value="P:regulation of mRNA processing"/>
    <property type="evidence" value="ECO:0007669"/>
    <property type="project" value="TreeGrafter"/>
</dbReference>
<protein>
    <recommendedName>
        <fullName evidence="1">non-specific serine/threonine protein kinase</fullName>
        <ecNumber evidence="1">2.7.11.1</ecNumber>
    </recommendedName>
</protein>
<feature type="region of interest" description="Disordered" evidence="10">
    <location>
        <begin position="290"/>
        <end position="377"/>
    </location>
</feature>
<dbReference type="FunFam" id="3.30.200.20:FF:000770">
    <property type="entry name" value="SRSF protein kinase 2"/>
    <property type="match status" value="1"/>
</dbReference>
<gene>
    <name evidence="12" type="ORF">SeLEV6574_g01836</name>
    <name evidence="13" type="ORF">SeMB42_g02469</name>
</gene>
<dbReference type="SUPFAM" id="SSF56112">
    <property type="entry name" value="Protein kinase-like (PK-like)"/>
    <property type="match status" value="1"/>
</dbReference>
<dbReference type="FunFam" id="1.10.510.10:FF:000409">
    <property type="entry name" value="CMGC/SRPK protein kinase"/>
    <property type="match status" value="1"/>
</dbReference>
<dbReference type="InterPro" id="IPR000719">
    <property type="entry name" value="Prot_kinase_dom"/>
</dbReference>
<feature type="compositionally biased region" description="Polar residues" evidence="10">
    <location>
        <begin position="317"/>
        <end position="330"/>
    </location>
</feature>
<feature type="region of interest" description="Disordered" evidence="10">
    <location>
        <begin position="1"/>
        <end position="67"/>
    </location>
</feature>
<dbReference type="EMBL" id="QEAM01000045">
    <property type="protein sequence ID" value="TPX48798.1"/>
    <property type="molecule type" value="Genomic_DNA"/>
</dbReference>
<dbReference type="GO" id="GO:0004674">
    <property type="term" value="F:protein serine/threonine kinase activity"/>
    <property type="evidence" value="ECO:0007669"/>
    <property type="project" value="UniProtKB-KW"/>
</dbReference>
<dbReference type="Gene3D" id="1.10.510.10">
    <property type="entry name" value="Transferase(Phosphotransferase) domain 1"/>
    <property type="match status" value="2"/>
</dbReference>
<dbReference type="Proteomes" id="UP000320475">
    <property type="component" value="Unassembled WGS sequence"/>
</dbReference>
<accession>A0A507DD63</accession>
<evidence type="ECO:0000256" key="1">
    <source>
        <dbReference type="ARBA" id="ARBA00012513"/>
    </source>
</evidence>
<evidence type="ECO:0000256" key="3">
    <source>
        <dbReference type="ARBA" id="ARBA00022679"/>
    </source>
</evidence>
<evidence type="ECO:0000313" key="12">
    <source>
        <dbReference type="EMBL" id="TPX48798.1"/>
    </source>
</evidence>
<dbReference type="OrthoDB" id="2649at2759"/>
<evidence type="ECO:0000256" key="10">
    <source>
        <dbReference type="SAM" id="MobiDB-lite"/>
    </source>
</evidence>
<keyword evidence="3" id="KW-0808">Transferase</keyword>
<dbReference type="PANTHER" id="PTHR47634:SF9">
    <property type="entry name" value="PROTEIN KINASE DOMAIN-CONTAINING PROTEIN-RELATED"/>
    <property type="match status" value="1"/>
</dbReference>
<dbReference type="PROSITE" id="PS50011">
    <property type="entry name" value="PROTEIN_KINASE_DOM"/>
    <property type="match status" value="1"/>
</dbReference>
<dbReference type="AlphaFoldDB" id="A0A507DD63"/>
<dbReference type="PROSITE" id="PS00108">
    <property type="entry name" value="PROTEIN_KINASE_ST"/>
    <property type="match status" value="1"/>
</dbReference>
<dbReference type="EMBL" id="QEAN01000076">
    <property type="protein sequence ID" value="TPX49826.1"/>
    <property type="molecule type" value="Genomic_DNA"/>
</dbReference>
<dbReference type="Proteomes" id="UP000317494">
    <property type="component" value="Unassembled WGS sequence"/>
</dbReference>
<evidence type="ECO:0000256" key="6">
    <source>
        <dbReference type="ARBA" id="ARBA00022840"/>
    </source>
</evidence>
<name>A0A507DD63_9FUNG</name>
<feature type="compositionally biased region" description="Acidic residues" evidence="10">
    <location>
        <begin position="32"/>
        <end position="62"/>
    </location>
</feature>
<dbReference type="InterPro" id="IPR008271">
    <property type="entry name" value="Ser/Thr_kinase_AS"/>
</dbReference>
<evidence type="ECO:0000313" key="14">
    <source>
        <dbReference type="Proteomes" id="UP000317494"/>
    </source>
</evidence>
<dbReference type="PROSITE" id="PS00107">
    <property type="entry name" value="PROTEIN_KINASE_ATP"/>
    <property type="match status" value="1"/>
</dbReference>
<dbReference type="InterPro" id="IPR017441">
    <property type="entry name" value="Protein_kinase_ATP_BS"/>
</dbReference>
<dbReference type="STRING" id="286115.A0A507DD63"/>
<dbReference type="Gene3D" id="3.30.200.20">
    <property type="entry name" value="Phosphorylase Kinase, domain 1"/>
    <property type="match status" value="1"/>
</dbReference>
<comment type="catalytic activity">
    <reaction evidence="8">
        <text>L-seryl-[protein] + ATP = O-phospho-L-seryl-[protein] + ADP + H(+)</text>
        <dbReference type="Rhea" id="RHEA:17989"/>
        <dbReference type="Rhea" id="RHEA-COMP:9863"/>
        <dbReference type="Rhea" id="RHEA-COMP:11604"/>
        <dbReference type="ChEBI" id="CHEBI:15378"/>
        <dbReference type="ChEBI" id="CHEBI:29999"/>
        <dbReference type="ChEBI" id="CHEBI:30616"/>
        <dbReference type="ChEBI" id="CHEBI:83421"/>
        <dbReference type="ChEBI" id="CHEBI:456216"/>
        <dbReference type="EC" id="2.7.11.1"/>
    </reaction>
</comment>
<dbReference type="VEuPathDB" id="FungiDB:SeMB42_g02469"/>
<evidence type="ECO:0000256" key="7">
    <source>
        <dbReference type="ARBA" id="ARBA00047899"/>
    </source>
</evidence>
<evidence type="ECO:0000256" key="2">
    <source>
        <dbReference type="ARBA" id="ARBA00022527"/>
    </source>
</evidence>
<feature type="binding site" evidence="9">
    <location>
        <position position="112"/>
    </location>
    <ligand>
        <name>ATP</name>
        <dbReference type="ChEBI" id="CHEBI:30616"/>
    </ligand>
</feature>
<dbReference type="EC" id="2.7.11.1" evidence="1"/>
<dbReference type="InterPro" id="IPR051334">
    <property type="entry name" value="SRPK"/>
</dbReference>
<feature type="domain" description="Protein kinase" evidence="11">
    <location>
        <begin position="83"/>
        <end position="666"/>
    </location>
</feature>
<evidence type="ECO:0000256" key="8">
    <source>
        <dbReference type="ARBA" id="ARBA00048679"/>
    </source>
</evidence>
<keyword evidence="5" id="KW-0418">Kinase</keyword>
<sequence>MSASSSGTSSQRDKKRKQPITPGAAPTRLTDDDAVSQDLEDFDDEKEADDESDFSEEEEDAEDYCKGGYHPVKVGDALSDGRYAVVRKLGWGHFSTVWLALDRRMRRPVALKIVKSAPHYTETALDEIKLLDKVVTANPSSSSRKAVVELFDWYKHRGPHGVHVCMAFEVLGPNLLTLIRQYHHRGIPVNIVRRIIKQVLMGLDYLHRECGIIHTDLKPENVLLCVNVAETIRRLGITPESYNAEKMDTDDASSPSSMKREAVLTAKQKKKAKYRAKKKVQKAAAIVESSASSVNPDEVPGYGKMVTDPDARAEHPTSVSMDTFTSPSTDTKTEDSPMEVLEDCYDVGHANANGGSNYRPDRQAATYPNGSSRALHPNVSVVAPGDVIRSKSTEALGRNLSDISLAEENNKRHTETSFDPSQNDPSETTASSVSEEARQRLEEKRPNKVKLIDDATNGHDASKSDSTDGTATSGTTTTSCEDSDRKRRKREEARDRRKAQDEKIKVKIADLGNACWVDHHFTNDIQTRQYRAPEAILGARYDSSADMWSLGCMVFELLTGDYMFDPQAGSRYTKDDDHVAQIIELLGGFPKSLALSGKYSNEIFNRRGELRHIHKLRYWKLSDVLHEKYHFKRDEAGMIADFILPMIEINPNQRATAAEMLKSPWVVDVIIEDEDPPHVHYNVVLLQN</sequence>
<evidence type="ECO:0000256" key="9">
    <source>
        <dbReference type="PROSITE-ProRule" id="PRU10141"/>
    </source>
</evidence>
<evidence type="ECO:0000259" key="11">
    <source>
        <dbReference type="PROSITE" id="PS50011"/>
    </source>
</evidence>
<dbReference type="SMART" id="SM00220">
    <property type="entry name" value="S_TKc"/>
    <property type="match status" value="1"/>
</dbReference>
<dbReference type="Pfam" id="PF00069">
    <property type="entry name" value="Pkinase"/>
    <property type="match status" value="2"/>
</dbReference>
<evidence type="ECO:0000313" key="13">
    <source>
        <dbReference type="EMBL" id="TPX49826.1"/>
    </source>
</evidence>
<proteinExistence type="predicted"/>
<keyword evidence="6 9" id="KW-0067">ATP-binding</keyword>
<reference evidence="14 15" key="1">
    <citation type="journal article" date="2019" name="Sci. Rep.">
        <title>Comparative genomics of chytrid fungi reveal insights into the obligate biotrophic and pathogenic lifestyle of Synchytrium endobioticum.</title>
        <authorList>
            <person name="van de Vossenberg B.T.L.H."/>
            <person name="Warris S."/>
            <person name="Nguyen H.D.T."/>
            <person name="van Gent-Pelzer M.P.E."/>
            <person name="Joly D.L."/>
            <person name="van de Geest H.C."/>
            <person name="Bonants P.J.M."/>
            <person name="Smith D.S."/>
            <person name="Levesque C.A."/>
            <person name="van der Lee T.A.J."/>
        </authorList>
    </citation>
    <scope>NUCLEOTIDE SEQUENCE [LARGE SCALE GENOMIC DNA]</scope>
    <source>
        <strain evidence="12 15">LEV6574</strain>
        <strain evidence="13 14">MB42</strain>
    </source>
</reference>
<keyword evidence="4 9" id="KW-0547">Nucleotide-binding</keyword>
<comment type="caution">
    <text evidence="12">The sequence shown here is derived from an EMBL/GenBank/DDBJ whole genome shotgun (WGS) entry which is preliminary data.</text>
</comment>
<keyword evidence="14" id="KW-1185">Reference proteome</keyword>
<feature type="compositionally biased region" description="Polar residues" evidence="10">
    <location>
        <begin position="1"/>
        <end position="10"/>
    </location>
</feature>
<organism evidence="12 15">
    <name type="scientific">Synchytrium endobioticum</name>
    <dbReference type="NCBI Taxonomy" id="286115"/>
    <lineage>
        <taxon>Eukaryota</taxon>
        <taxon>Fungi</taxon>
        <taxon>Fungi incertae sedis</taxon>
        <taxon>Chytridiomycota</taxon>
        <taxon>Chytridiomycota incertae sedis</taxon>
        <taxon>Chytridiomycetes</taxon>
        <taxon>Synchytriales</taxon>
        <taxon>Synchytriaceae</taxon>
        <taxon>Synchytrium</taxon>
    </lineage>
</organism>
<comment type="catalytic activity">
    <reaction evidence="7">
        <text>L-threonyl-[protein] + ATP = O-phospho-L-threonyl-[protein] + ADP + H(+)</text>
        <dbReference type="Rhea" id="RHEA:46608"/>
        <dbReference type="Rhea" id="RHEA-COMP:11060"/>
        <dbReference type="Rhea" id="RHEA-COMP:11605"/>
        <dbReference type="ChEBI" id="CHEBI:15378"/>
        <dbReference type="ChEBI" id="CHEBI:30013"/>
        <dbReference type="ChEBI" id="CHEBI:30616"/>
        <dbReference type="ChEBI" id="CHEBI:61977"/>
        <dbReference type="ChEBI" id="CHEBI:456216"/>
        <dbReference type="EC" id="2.7.11.1"/>
    </reaction>
</comment>
<dbReference type="GO" id="GO:0005524">
    <property type="term" value="F:ATP binding"/>
    <property type="evidence" value="ECO:0007669"/>
    <property type="project" value="UniProtKB-UniRule"/>
</dbReference>
<dbReference type="PANTHER" id="PTHR47634">
    <property type="entry name" value="PROTEIN KINASE DOMAIN-CONTAINING PROTEIN-RELATED"/>
    <property type="match status" value="1"/>
</dbReference>
<evidence type="ECO:0000256" key="4">
    <source>
        <dbReference type="ARBA" id="ARBA00022741"/>
    </source>
</evidence>
<dbReference type="GO" id="GO:0005737">
    <property type="term" value="C:cytoplasm"/>
    <property type="evidence" value="ECO:0007669"/>
    <property type="project" value="TreeGrafter"/>
</dbReference>
<evidence type="ECO:0000313" key="15">
    <source>
        <dbReference type="Proteomes" id="UP000320475"/>
    </source>
</evidence>
<dbReference type="GO" id="GO:0005634">
    <property type="term" value="C:nucleus"/>
    <property type="evidence" value="ECO:0007669"/>
    <property type="project" value="TreeGrafter"/>
</dbReference>
<keyword evidence="2" id="KW-0723">Serine/threonine-protein kinase</keyword>
<feature type="compositionally biased region" description="Basic and acidic residues" evidence="10">
    <location>
        <begin position="482"/>
        <end position="501"/>
    </location>
</feature>
<evidence type="ECO:0000256" key="5">
    <source>
        <dbReference type="ARBA" id="ARBA00022777"/>
    </source>
</evidence>
<dbReference type="InterPro" id="IPR011009">
    <property type="entry name" value="Kinase-like_dom_sf"/>
</dbReference>
<feature type="compositionally biased region" description="Basic and acidic residues" evidence="10">
    <location>
        <begin position="435"/>
        <end position="466"/>
    </location>
</feature>
<feature type="compositionally biased region" description="Low complexity" evidence="10">
    <location>
        <begin position="467"/>
        <end position="480"/>
    </location>
</feature>
<dbReference type="GO" id="GO:0000245">
    <property type="term" value="P:spliceosomal complex assembly"/>
    <property type="evidence" value="ECO:0007669"/>
    <property type="project" value="TreeGrafter"/>
</dbReference>